<keyword evidence="2" id="KW-1015">Disulfide bond</keyword>
<dbReference type="PANTHER" id="PTHR35357">
    <property type="entry name" value="OS02G0537100 PROTEIN"/>
    <property type="match status" value="1"/>
</dbReference>
<dbReference type="STRING" id="4615.A0A199UMU7"/>
<dbReference type="AlphaFoldDB" id="A0A199UMU7"/>
<dbReference type="InterPro" id="IPR035513">
    <property type="entry name" value="Invertase/methylesterase_inhib"/>
</dbReference>
<feature type="region of interest" description="Disordered" evidence="4">
    <location>
        <begin position="150"/>
        <end position="170"/>
    </location>
</feature>
<dbReference type="CDD" id="cd15795">
    <property type="entry name" value="PMEI-Pla_a_1_like"/>
    <property type="match status" value="1"/>
</dbReference>
<dbReference type="InterPro" id="IPR006501">
    <property type="entry name" value="Pectinesterase_inhib_dom"/>
</dbReference>
<dbReference type="PANTHER" id="PTHR35357:SF24">
    <property type="entry name" value="OS04G0587200 PROTEIN"/>
    <property type="match status" value="1"/>
</dbReference>
<organism evidence="7 8">
    <name type="scientific">Ananas comosus</name>
    <name type="common">Pineapple</name>
    <name type="synonym">Ananas ananas</name>
    <dbReference type="NCBI Taxonomy" id="4615"/>
    <lineage>
        <taxon>Eukaryota</taxon>
        <taxon>Viridiplantae</taxon>
        <taxon>Streptophyta</taxon>
        <taxon>Embryophyta</taxon>
        <taxon>Tracheophyta</taxon>
        <taxon>Spermatophyta</taxon>
        <taxon>Magnoliopsida</taxon>
        <taxon>Liliopsida</taxon>
        <taxon>Poales</taxon>
        <taxon>Bromeliaceae</taxon>
        <taxon>Bromelioideae</taxon>
        <taxon>Ananas</taxon>
    </lineage>
</organism>
<evidence type="ECO:0000256" key="4">
    <source>
        <dbReference type="SAM" id="MobiDB-lite"/>
    </source>
</evidence>
<dbReference type="Pfam" id="PF04043">
    <property type="entry name" value="PMEI"/>
    <property type="match status" value="1"/>
</dbReference>
<keyword evidence="1 5" id="KW-0732">Signal</keyword>
<accession>A0A199UMU7</accession>
<dbReference type="Proteomes" id="UP000092600">
    <property type="component" value="Unassembled WGS sequence"/>
</dbReference>
<dbReference type="GO" id="GO:0004857">
    <property type="term" value="F:enzyme inhibitor activity"/>
    <property type="evidence" value="ECO:0007669"/>
    <property type="project" value="InterPro"/>
</dbReference>
<name>A0A199UMU7_ANACO</name>
<proteinExistence type="inferred from homology"/>
<evidence type="ECO:0000313" key="7">
    <source>
        <dbReference type="EMBL" id="OAY65945.1"/>
    </source>
</evidence>
<evidence type="ECO:0000256" key="3">
    <source>
        <dbReference type="ARBA" id="ARBA00038471"/>
    </source>
</evidence>
<dbReference type="SUPFAM" id="SSF101148">
    <property type="entry name" value="Plant invertase/pectin methylesterase inhibitor"/>
    <property type="match status" value="1"/>
</dbReference>
<comment type="caution">
    <text evidence="7">The sequence shown here is derived from an EMBL/GenBank/DDBJ whole genome shotgun (WGS) entry which is preliminary data.</text>
</comment>
<evidence type="ECO:0000313" key="8">
    <source>
        <dbReference type="Proteomes" id="UP000092600"/>
    </source>
</evidence>
<reference evidence="7 8" key="1">
    <citation type="journal article" date="2016" name="DNA Res.">
        <title>The draft genome of MD-2 pineapple using hybrid error correction of long reads.</title>
        <authorList>
            <person name="Redwan R.M."/>
            <person name="Saidin A."/>
            <person name="Kumar S.V."/>
        </authorList>
    </citation>
    <scope>NUCLEOTIDE SEQUENCE [LARGE SCALE GENOMIC DNA]</scope>
    <source>
        <strain evidence="8">cv. MD2</strain>
        <tissue evidence="7">Leaf</tissue>
    </source>
</reference>
<evidence type="ECO:0000256" key="1">
    <source>
        <dbReference type="ARBA" id="ARBA00022729"/>
    </source>
</evidence>
<evidence type="ECO:0000256" key="5">
    <source>
        <dbReference type="SAM" id="SignalP"/>
    </source>
</evidence>
<evidence type="ECO:0000259" key="6">
    <source>
        <dbReference type="SMART" id="SM00856"/>
    </source>
</evidence>
<dbReference type="FunFam" id="1.20.140.40:FF:000002">
    <property type="entry name" value="Putative invertase inhibitor"/>
    <property type="match status" value="1"/>
</dbReference>
<dbReference type="SMART" id="SM00856">
    <property type="entry name" value="PMEI"/>
    <property type="match status" value="1"/>
</dbReference>
<comment type="similarity">
    <text evidence="3">Belongs to the PMEI family.</text>
</comment>
<protein>
    <submittedName>
        <fullName evidence="7">Putative invertase inhibitor</fullName>
    </submittedName>
</protein>
<feature type="chain" id="PRO_5008285322" evidence="5">
    <location>
        <begin position="26"/>
        <end position="189"/>
    </location>
</feature>
<dbReference type="InterPro" id="IPR034088">
    <property type="entry name" value="Pla_a_1-like"/>
</dbReference>
<dbReference type="Gene3D" id="1.20.140.40">
    <property type="entry name" value="Invertase/pectin methylesterase inhibitor family protein"/>
    <property type="match status" value="1"/>
</dbReference>
<evidence type="ECO:0000256" key="2">
    <source>
        <dbReference type="ARBA" id="ARBA00023157"/>
    </source>
</evidence>
<dbReference type="EMBL" id="LSRQ01006598">
    <property type="protein sequence ID" value="OAY65945.1"/>
    <property type="molecule type" value="Genomic_DNA"/>
</dbReference>
<gene>
    <name evidence="7" type="ORF">ACMD2_10225</name>
</gene>
<dbReference type="GO" id="GO:0005576">
    <property type="term" value="C:extracellular region"/>
    <property type="evidence" value="ECO:0007669"/>
    <property type="project" value="UniProtKB-ARBA"/>
</dbReference>
<dbReference type="NCBIfam" id="TIGR01614">
    <property type="entry name" value="PME_inhib"/>
    <property type="match status" value="1"/>
</dbReference>
<sequence length="189" mass="20062">MKPFNVLPLPLFLLSSLLLAISSSADLSFLENTCWRVATARPAIGYDFCVRSLRSDKESLAAADLAALAVVAARIADAAAAGTESRIKCMIESELNPSKRDRLGVCDEVYSDAIDRIGDAVRSIEAGLYSDAVTFLSAALDASENCEDAFGEGAEEDGSAAAPPSPLEREDGEYERLAEIALAITAWLV</sequence>
<feature type="domain" description="Pectinesterase inhibitor" evidence="6">
    <location>
        <begin position="25"/>
        <end position="184"/>
    </location>
</feature>
<feature type="signal peptide" evidence="5">
    <location>
        <begin position="1"/>
        <end position="25"/>
    </location>
</feature>